<evidence type="ECO:0000256" key="2">
    <source>
        <dbReference type="SAM" id="Phobius"/>
    </source>
</evidence>
<evidence type="ECO:0000313" key="3">
    <source>
        <dbReference type="EMBL" id="KIW26325.1"/>
    </source>
</evidence>
<proteinExistence type="predicted"/>
<feature type="region of interest" description="Disordered" evidence="1">
    <location>
        <begin position="345"/>
        <end position="379"/>
    </location>
</feature>
<dbReference type="RefSeq" id="XP_016246542.1">
    <property type="nucleotide sequence ID" value="XM_016396686.1"/>
</dbReference>
<name>A0A0D2C740_9EURO</name>
<dbReference type="AlphaFoldDB" id="A0A0D2C740"/>
<organism evidence="3 4">
    <name type="scientific">Cladophialophora immunda</name>
    <dbReference type="NCBI Taxonomy" id="569365"/>
    <lineage>
        <taxon>Eukaryota</taxon>
        <taxon>Fungi</taxon>
        <taxon>Dikarya</taxon>
        <taxon>Ascomycota</taxon>
        <taxon>Pezizomycotina</taxon>
        <taxon>Eurotiomycetes</taxon>
        <taxon>Chaetothyriomycetidae</taxon>
        <taxon>Chaetothyriales</taxon>
        <taxon>Herpotrichiellaceae</taxon>
        <taxon>Cladophialophora</taxon>
    </lineage>
</organism>
<keyword evidence="2" id="KW-1133">Transmembrane helix</keyword>
<accession>A0A0D2C740</accession>
<dbReference type="Proteomes" id="UP000054466">
    <property type="component" value="Unassembled WGS sequence"/>
</dbReference>
<evidence type="ECO:0000256" key="1">
    <source>
        <dbReference type="SAM" id="MobiDB-lite"/>
    </source>
</evidence>
<dbReference type="VEuPathDB" id="FungiDB:PV07_09426"/>
<dbReference type="PANTHER" id="PTHR23244">
    <property type="entry name" value="KELCH REPEAT DOMAIN"/>
    <property type="match status" value="1"/>
</dbReference>
<protein>
    <recommendedName>
        <fullName evidence="5">Kelch repeat protein</fullName>
    </recommendedName>
</protein>
<dbReference type="HOGENOM" id="CLU_012508_3_0_1"/>
<dbReference type="Gene3D" id="2.120.10.80">
    <property type="entry name" value="Kelch-type beta propeller"/>
    <property type="match status" value="1"/>
</dbReference>
<dbReference type="RefSeq" id="XP_016246541.1">
    <property type="nucleotide sequence ID" value="XM_016396685.1"/>
</dbReference>
<dbReference type="SUPFAM" id="SSF117281">
    <property type="entry name" value="Kelch motif"/>
    <property type="match status" value="1"/>
</dbReference>
<feature type="compositionally biased region" description="Pro residues" evidence="1">
    <location>
        <begin position="351"/>
        <end position="372"/>
    </location>
</feature>
<feature type="compositionally biased region" description="Polar residues" evidence="1">
    <location>
        <begin position="422"/>
        <end position="436"/>
    </location>
</feature>
<dbReference type="Gene3D" id="1.20.5.510">
    <property type="entry name" value="Single helix bin"/>
    <property type="match status" value="1"/>
</dbReference>
<gene>
    <name evidence="3" type="ORF">PV07_09426</name>
</gene>
<dbReference type="GeneID" id="27348620"/>
<dbReference type="InterPro" id="IPR015915">
    <property type="entry name" value="Kelch-typ_b-propeller"/>
</dbReference>
<feature type="transmembrane region" description="Helical" evidence="2">
    <location>
        <begin position="379"/>
        <end position="401"/>
    </location>
</feature>
<keyword evidence="2" id="KW-0472">Membrane</keyword>
<dbReference type="EMBL" id="KN847044">
    <property type="protein sequence ID" value="KIW26325.1"/>
    <property type="molecule type" value="Genomic_DNA"/>
</dbReference>
<feature type="region of interest" description="Disordered" evidence="1">
    <location>
        <begin position="409"/>
        <end position="442"/>
    </location>
</feature>
<keyword evidence="2" id="KW-0812">Transmembrane</keyword>
<keyword evidence="4" id="KW-1185">Reference proteome</keyword>
<evidence type="ECO:0008006" key="5">
    <source>
        <dbReference type="Google" id="ProtNLM"/>
    </source>
</evidence>
<reference evidence="3 4" key="1">
    <citation type="submission" date="2015-01" db="EMBL/GenBank/DDBJ databases">
        <title>The Genome Sequence of Cladophialophora immunda CBS83496.</title>
        <authorList>
            <consortium name="The Broad Institute Genomics Platform"/>
            <person name="Cuomo C."/>
            <person name="de Hoog S."/>
            <person name="Gorbushina A."/>
            <person name="Stielow B."/>
            <person name="Teixiera M."/>
            <person name="Abouelleil A."/>
            <person name="Chapman S.B."/>
            <person name="Priest M."/>
            <person name="Young S.K."/>
            <person name="Wortman J."/>
            <person name="Nusbaum C."/>
            <person name="Birren B."/>
        </authorList>
    </citation>
    <scope>NUCLEOTIDE SEQUENCE [LARGE SCALE GENOMIC DNA]</scope>
    <source>
        <strain evidence="3 4">CBS 83496</strain>
    </source>
</reference>
<dbReference type="STRING" id="569365.A0A0D2C740"/>
<dbReference type="EMBL" id="KN847044">
    <property type="protein sequence ID" value="KIW26326.1"/>
    <property type="molecule type" value="Genomic_DNA"/>
</dbReference>
<sequence>MPHRRAPATWYDESTGRVYRYGGWAYNSTDWTADLWSYQPGGLTIYWSEEVTPATDGLSYGSNAPWASAWAVGNSTLYSLGGSISNGESVYPNTIVSGLVEHYPSSETWSNSTTDIPNSSPYFNQAKAEFASNFGQEGFVVVVGGTNPSEQAFTFEQDTSLRDMADIVLYDVSTKKWYVQRATGDIPPPRTEFCTVGKASSDGKTYELFVYGGMTNTTYDLNYPNEPGYLNVYVLSLPAFRWFQTPATTSTRRCSHTCSVIGNRQMVSIGGRPPSTFNQFGADFDEWASGIGVMDMTELQWKDHYDAAAAPYERAQLIQKYYDQNYVKPAWSDPALATEFAFAAPTHPTTTPTPTPTAPVQPPAKSTSPPPPHKSHTGAIAGGVVGGVVGLALIAGLAYFLGTRRNRKTTAPADSVPPPTEPKSSQIPNSPSSVQKPSPELAEAQVFERSELEGETTRQVAELPGYYGSFVPGQR</sequence>
<evidence type="ECO:0000313" key="4">
    <source>
        <dbReference type="Proteomes" id="UP000054466"/>
    </source>
</evidence>
<dbReference type="OrthoDB" id="10251809at2759"/>